<organism evidence="1 2">
    <name type="scientific">Marivita lacus</name>
    <dbReference type="NCBI Taxonomy" id="1323742"/>
    <lineage>
        <taxon>Bacteria</taxon>
        <taxon>Pseudomonadati</taxon>
        <taxon>Pseudomonadota</taxon>
        <taxon>Alphaproteobacteria</taxon>
        <taxon>Rhodobacterales</taxon>
        <taxon>Roseobacteraceae</taxon>
        <taxon>Marivita</taxon>
    </lineage>
</organism>
<dbReference type="Proteomes" id="UP000645462">
    <property type="component" value="Unassembled WGS sequence"/>
</dbReference>
<name>A0ABQ1L3R6_9RHOB</name>
<keyword evidence="2" id="KW-1185">Reference proteome</keyword>
<proteinExistence type="predicted"/>
<evidence type="ECO:0000313" key="2">
    <source>
        <dbReference type="Proteomes" id="UP000645462"/>
    </source>
</evidence>
<protein>
    <submittedName>
        <fullName evidence="1">Uncharacterized protein</fullName>
    </submittedName>
</protein>
<sequence length="65" mass="7546">MDAAGIRNKFFGGCGINERQYHRFKKSRFSDPVFANDAEPRFEPGVKIRERQTELADRTKVTQLD</sequence>
<evidence type="ECO:0000313" key="1">
    <source>
        <dbReference type="EMBL" id="GGC19168.1"/>
    </source>
</evidence>
<comment type="caution">
    <text evidence="1">The sequence shown here is derived from an EMBL/GenBank/DDBJ whole genome shotgun (WGS) entry which is preliminary data.</text>
</comment>
<accession>A0ABQ1L3R6</accession>
<reference evidence="2" key="1">
    <citation type="journal article" date="2019" name="Int. J. Syst. Evol. Microbiol.">
        <title>The Global Catalogue of Microorganisms (GCM) 10K type strain sequencing project: providing services to taxonomists for standard genome sequencing and annotation.</title>
        <authorList>
            <consortium name="The Broad Institute Genomics Platform"/>
            <consortium name="The Broad Institute Genome Sequencing Center for Infectious Disease"/>
            <person name="Wu L."/>
            <person name="Ma J."/>
        </authorList>
    </citation>
    <scope>NUCLEOTIDE SEQUENCE [LARGE SCALE GENOMIC DNA]</scope>
    <source>
        <strain evidence="2">CGMCC 1.12478</strain>
    </source>
</reference>
<gene>
    <name evidence="1" type="ORF">GCM10011363_39820</name>
</gene>
<dbReference type="EMBL" id="BMFC01000016">
    <property type="protein sequence ID" value="GGC19168.1"/>
    <property type="molecule type" value="Genomic_DNA"/>
</dbReference>